<reference evidence="5 6" key="1">
    <citation type="submission" date="2017-02" db="EMBL/GenBank/DDBJ databases">
        <title>Complete genome sequence of Brachyspira hampsonii genomovar I strain NSH-16 (ATCC BAA-2463).</title>
        <authorList>
            <person name="Mirajkar N.S."/>
            <person name="Gebhart C.J."/>
        </authorList>
    </citation>
    <scope>NUCLEOTIDE SEQUENCE [LARGE SCALE GENOMIC DNA]</scope>
    <source>
        <strain evidence="5 6">NSH-16</strain>
    </source>
</reference>
<dbReference type="RefSeq" id="WP_088859742.1">
    <property type="nucleotide sequence ID" value="NZ_CP019914.1"/>
</dbReference>
<gene>
    <name evidence="5" type="ORF">BHAMNSH16_07275</name>
</gene>
<dbReference type="GO" id="GO:0000976">
    <property type="term" value="F:transcription cis-regulatory region binding"/>
    <property type="evidence" value="ECO:0007669"/>
    <property type="project" value="TreeGrafter"/>
</dbReference>
<evidence type="ECO:0000313" key="6">
    <source>
        <dbReference type="Proteomes" id="UP000264880"/>
    </source>
</evidence>
<evidence type="ECO:0000259" key="4">
    <source>
        <dbReference type="Pfam" id="PF13377"/>
    </source>
</evidence>
<keyword evidence="2" id="KW-0238">DNA-binding</keyword>
<keyword evidence="6" id="KW-1185">Reference proteome</keyword>
<dbReference type="EMBL" id="CP019914">
    <property type="protein sequence ID" value="ASJ21452.1"/>
    <property type="molecule type" value="Genomic_DNA"/>
</dbReference>
<dbReference type="InterPro" id="IPR028082">
    <property type="entry name" value="Peripla_BP_I"/>
</dbReference>
<keyword evidence="3" id="KW-0804">Transcription</keyword>
<dbReference type="Pfam" id="PF13377">
    <property type="entry name" value="Peripla_BP_3"/>
    <property type="match status" value="1"/>
</dbReference>
<dbReference type="GO" id="GO:0003700">
    <property type="term" value="F:DNA-binding transcription factor activity"/>
    <property type="evidence" value="ECO:0007669"/>
    <property type="project" value="TreeGrafter"/>
</dbReference>
<accession>A0AAC9TVC5</accession>
<dbReference type="Gene3D" id="3.40.50.2300">
    <property type="match status" value="2"/>
</dbReference>
<evidence type="ECO:0000256" key="3">
    <source>
        <dbReference type="ARBA" id="ARBA00023163"/>
    </source>
</evidence>
<evidence type="ECO:0000256" key="1">
    <source>
        <dbReference type="ARBA" id="ARBA00023015"/>
    </source>
</evidence>
<keyword evidence="1" id="KW-0805">Transcription regulation</keyword>
<dbReference type="InterPro" id="IPR046335">
    <property type="entry name" value="LacI/GalR-like_sensor"/>
</dbReference>
<dbReference type="SUPFAM" id="SSF53822">
    <property type="entry name" value="Periplasmic binding protein-like I"/>
    <property type="match status" value="1"/>
</dbReference>
<dbReference type="PANTHER" id="PTHR30146">
    <property type="entry name" value="LACI-RELATED TRANSCRIPTIONAL REPRESSOR"/>
    <property type="match status" value="1"/>
</dbReference>
<evidence type="ECO:0000313" key="5">
    <source>
        <dbReference type="EMBL" id="ASJ21452.1"/>
    </source>
</evidence>
<dbReference type="KEGG" id="bhp:BHAMNSH16_07275"/>
<dbReference type="AlphaFoldDB" id="A0AAC9TVC5"/>
<feature type="domain" description="Transcriptional regulator LacI/GalR-like sensor" evidence="4">
    <location>
        <begin position="27"/>
        <end position="175"/>
    </location>
</feature>
<dbReference type="Proteomes" id="UP000264880">
    <property type="component" value="Chromosome"/>
</dbReference>
<organism evidence="5 6">
    <name type="scientific">Brachyspira hampsonii</name>
    <dbReference type="NCBI Taxonomy" id="1287055"/>
    <lineage>
        <taxon>Bacteria</taxon>
        <taxon>Pseudomonadati</taxon>
        <taxon>Spirochaetota</taxon>
        <taxon>Spirochaetia</taxon>
        <taxon>Brachyspirales</taxon>
        <taxon>Brachyspiraceae</taxon>
        <taxon>Brachyspira</taxon>
    </lineage>
</organism>
<name>A0AAC9TVC5_9SPIR</name>
<protein>
    <recommendedName>
        <fullName evidence="4">Transcriptional regulator LacI/GalR-like sensor domain-containing protein</fullName>
    </recommendedName>
</protein>
<proteinExistence type="predicted"/>
<dbReference type="PANTHER" id="PTHR30146:SF109">
    <property type="entry name" value="HTH-TYPE TRANSCRIPTIONAL REGULATOR GALS"/>
    <property type="match status" value="1"/>
</dbReference>
<sequence>MNRTLNKYKVDMTLKLANKEASEMAVRALADENNKNILLINSGNNNIITAKERSDGFNEAIRNDSNISGDIIFTNFNDWKSSYEILNQYKEKIKNYDAIISTSELITCAILKIFKNMSINIPQDIRLITFDTSPTFEALSISNISFSPSSMANKAIELLLTKSAEDNYTTEYIFLPKLRLLGSEKRN</sequence>
<evidence type="ECO:0000256" key="2">
    <source>
        <dbReference type="ARBA" id="ARBA00023125"/>
    </source>
</evidence>